<sequence>MKKRVPAQGGHSPTPTWPNAGVSLGNNNGRRNRIGRLICYNFYLIKKISKMQILILNTRFLEHLRFGHTNGKQW</sequence>
<gene>
    <name evidence="2" type="ORF">HUG15_10420</name>
</gene>
<dbReference type="AlphaFoldDB" id="A0A7T6Z2W1"/>
<dbReference type="EMBL" id="CP054705">
    <property type="protein sequence ID" value="QQK75931.1"/>
    <property type="molecule type" value="Genomic_DNA"/>
</dbReference>
<evidence type="ECO:0000313" key="3">
    <source>
        <dbReference type="Proteomes" id="UP000595823"/>
    </source>
</evidence>
<feature type="region of interest" description="Disordered" evidence="1">
    <location>
        <begin position="1"/>
        <end position="31"/>
    </location>
</feature>
<dbReference type="RefSeq" id="WP_200128561.1">
    <property type="nucleotide sequence ID" value="NZ_CP054705.1"/>
</dbReference>
<reference evidence="2 3" key="1">
    <citation type="submission" date="2020-06" db="EMBL/GenBank/DDBJ databases">
        <title>Genomic analysis of Salicibibacter sp. NKC5-3.</title>
        <authorList>
            <person name="Oh Y.J."/>
        </authorList>
    </citation>
    <scope>NUCLEOTIDE SEQUENCE [LARGE SCALE GENOMIC DNA]</scope>
    <source>
        <strain evidence="2 3">NKC5-3</strain>
    </source>
</reference>
<keyword evidence="3" id="KW-1185">Reference proteome</keyword>
<protein>
    <submittedName>
        <fullName evidence="2">Uncharacterized protein</fullName>
    </submittedName>
</protein>
<accession>A0A7T6Z2W1</accession>
<organism evidence="2 3">
    <name type="scientific">Salicibibacter cibarius</name>
    <dbReference type="NCBI Taxonomy" id="2743000"/>
    <lineage>
        <taxon>Bacteria</taxon>
        <taxon>Bacillati</taxon>
        <taxon>Bacillota</taxon>
        <taxon>Bacilli</taxon>
        <taxon>Bacillales</taxon>
        <taxon>Bacillaceae</taxon>
        <taxon>Salicibibacter</taxon>
    </lineage>
</organism>
<dbReference type="KEGG" id="scia:HUG15_10420"/>
<proteinExistence type="predicted"/>
<name>A0A7T6Z2W1_9BACI</name>
<evidence type="ECO:0000256" key="1">
    <source>
        <dbReference type="SAM" id="MobiDB-lite"/>
    </source>
</evidence>
<evidence type="ECO:0000313" key="2">
    <source>
        <dbReference type="EMBL" id="QQK75931.1"/>
    </source>
</evidence>
<dbReference type="Proteomes" id="UP000595823">
    <property type="component" value="Chromosome"/>
</dbReference>